<feature type="transmembrane region" description="Helical" evidence="1">
    <location>
        <begin position="6"/>
        <end position="27"/>
    </location>
</feature>
<sequence length="190" mass="21620">MADKAQYFTAVTGLVWPFLIAILLFLYRNELTSLIQAAVARVQRGDEIKVGILTIGQAVGQLKLPVPGQLMTDDHIALIHRSWRVPEKDSRFGGQRMYQIHVIVFGTEEALQRIEYVVYRLEHAYPRPVQVGGPLNTNFELKELANGYSLIRAEVYVRDQTEPVRLSRFVDLMDQSPPLKGTYQTMAMSE</sequence>
<dbReference type="InterPro" id="IPR046888">
    <property type="entry name" value="pYEATS"/>
</dbReference>
<keyword evidence="4" id="KW-1185">Reference proteome</keyword>
<dbReference type="Pfam" id="PF20305">
    <property type="entry name" value="pYEATS"/>
    <property type="match status" value="1"/>
</dbReference>
<dbReference type="Proteomes" id="UP001386437">
    <property type="component" value="Unassembled WGS sequence"/>
</dbReference>
<organism evidence="3 4">
    <name type="scientific">Paraburkholderia bengalensis</name>
    <dbReference type="NCBI Taxonomy" id="2747562"/>
    <lineage>
        <taxon>Bacteria</taxon>
        <taxon>Pseudomonadati</taxon>
        <taxon>Pseudomonadota</taxon>
        <taxon>Betaproteobacteria</taxon>
        <taxon>Burkholderiales</taxon>
        <taxon>Burkholderiaceae</taxon>
        <taxon>Paraburkholderia</taxon>
    </lineage>
</organism>
<name>A0ABU8J443_9BURK</name>
<reference evidence="3 4" key="1">
    <citation type="journal article" date="2022" name="Arch. Microbiol.">
        <title>Paraburkholderia bengalensis sp. nov. isolated from roots of Oryza sativa, IR64.</title>
        <authorList>
            <person name="Nag P."/>
            <person name="Mondal N."/>
            <person name="Sarkar J."/>
            <person name="Das S."/>
        </authorList>
    </citation>
    <scope>NUCLEOTIDE SEQUENCE [LARGE SCALE GENOMIC DNA]</scope>
    <source>
        <strain evidence="3 4">IR64_4_BI</strain>
    </source>
</reference>
<evidence type="ECO:0000256" key="1">
    <source>
        <dbReference type="SAM" id="Phobius"/>
    </source>
</evidence>
<evidence type="ECO:0000313" key="3">
    <source>
        <dbReference type="EMBL" id="MEI6002435.1"/>
    </source>
</evidence>
<evidence type="ECO:0000313" key="4">
    <source>
        <dbReference type="Proteomes" id="UP001386437"/>
    </source>
</evidence>
<accession>A0ABU8J443</accession>
<keyword evidence="1" id="KW-0472">Membrane</keyword>
<dbReference type="EMBL" id="JACFYJ010000112">
    <property type="protein sequence ID" value="MEI6002435.1"/>
    <property type="molecule type" value="Genomic_DNA"/>
</dbReference>
<dbReference type="RefSeq" id="WP_336602063.1">
    <property type="nucleotide sequence ID" value="NZ_JACFYJ010000112.1"/>
</dbReference>
<gene>
    <name evidence="3" type="ORF">H3V53_36545</name>
</gene>
<protein>
    <recommendedName>
        <fullName evidence="2">Prokaryotic YEATS domain-containing protein</fullName>
    </recommendedName>
</protein>
<evidence type="ECO:0000259" key="2">
    <source>
        <dbReference type="Pfam" id="PF20305"/>
    </source>
</evidence>
<keyword evidence="1" id="KW-0812">Transmembrane</keyword>
<proteinExistence type="predicted"/>
<comment type="caution">
    <text evidence="3">The sequence shown here is derived from an EMBL/GenBank/DDBJ whole genome shotgun (WGS) entry which is preliminary data.</text>
</comment>
<feature type="domain" description="Prokaryotic YEATS" evidence="2">
    <location>
        <begin position="98"/>
        <end position="170"/>
    </location>
</feature>
<keyword evidence="1" id="KW-1133">Transmembrane helix</keyword>